<evidence type="ECO:0000256" key="1">
    <source>
        <dbReference type="SAM" id="MobiDB-lite"/>
    </source>
</evidence>
<feature type="chain" id="PRO_5020578443" evidence="2">
    <location>
        <begin position="22"/>
        <end position="227"/>
    </location>
</feature>
<accession>A0A4R5V5V2</accession>
<dbReference type="AlphaFoldDB" id="A0A4R5V5V2"/>
<proteinExistence type="predicted"/>
<protein>
    <submittedName>
        <fullName evidence="3">Uncharacterized protein</fullName>
    </submittedName>
</protein>
<sequence>MSLSLPALTAAAALALTGWTAAPDRPGGPGGPGGPLHLTGGDAVGTSPVFVPYGYGKRAPSGAARPKEKTPSASTTAQVVASLQQATRYCGWLKRDGKGAYVIDCLAERLDDVNRRMAGTSGYEEVRAVLDEATRDLNRIARANRATAQRPTRFRTQDADGTVTRTNRALVPVDPARQQAAVAQALAVISEAETRLLRSADDPAARSVQYQRIAAAVGSNKVLLRSL</sequence>
<dbReference type="OrthoDB" id="7876121at2"/>
<dbReference type="EMBL" id="SMUV01000066">
    <property type="protein sequence ID" value="TDK46856.1"/>
    <property type="molecule type" value="Genomic_DNA"/>
</dbReference>
<reference evidence="3 4" key="1">
    <citation type="submission" date="2019-03" db="EMBL/GenBank/DDBJ databases">
        <title>Ruegeria lutea sp. nov., a novel strain, isolated from marine sediment, the Masan Bay, South Korea.</title>
        <authorList>
            <person name="Kim J."/>
            <person name="Kim D.-Y."/>
            <person name="Lee S.-S."/>
        </authorList>
    </citation>
    <scope>NUCLEOTIDE SEQUENCE [LARGE SCALE GENOMIC DNA]</scope>
    <source>
        <strain evidence="3 4">318-1</strain>
    </source>
</reference>
<feature type="region of interest" description="Disordered" evidence="1">
    <location>
        <begin position="57"/>
        <end position="76"/>
    </location>
</feature>
<feature type="signal peptide" evidence="2">
    <location>
        <begin position="1"/>
        <end position="21"/>
    </location>
</feature>
<comment type="caution">
    <text evidence="3">The sequence shown here is derived from an EMBL/GenBank/DDBJ whole genome shotgun (WGS) entry which is preliminary data.</text>
</comment>
<keyword evidence="2" id="KW-0732">Signal</keyword>
<dbReference type="Proteomes" id="UP000295301">
    <property type="component" value="Unassembled WGS sequence"/>
</dbReference>
<gene>
    <name evidence="3" type="ORF">E1832_12220</name>
</gene>
<organism evidence="3 4">
    <name type="scientific">Antarcticimicrobium luteum</name>
    <dbReference type="NCBI Taxonomy" id="2547397"/>
    <lineage>
        <taxon>Bacteria</taxon>
        <taxon>Pseudomonadati</taxon>
        <taxon>Pseudomonadota</taxon>
        <taxon>Alphaproteobacteria</taxon>
        <taxon>Rhodobacterales</taxon>
        <taxon>Paracoccaceae</taxon>
        <taxon>Antarcticimicrobium</taxon>
    </lineage>
</organism>
<keyword evidence="4" id="KW-1185">Reference proteome</keyword>
<evidence type="ECO:0000313" key="4">
    <source>
        <dbReference type="Proteomes" id="UP000295301"/>
    </source>
</evidence>
<dbReference type="RefSeq" id="WP_133360039.1">
    <property type="nucleotide sequence ID" value="NZ_SMUV01000066.1"/>
</dbReference>
<evidence type="ECO:0000313" key="3">
    <source>
        <dbReference type="EMBL" id="TDK46856.1"/>
    </source>
</evidence>
<evidence type="ECO:0000256" key="2">
    <source>
        <dbReference type="SAM" id="SignalP"/>
    </source>
</evidence>
<name>A0A4R5V5V2_9RHOB</name>